<protein>
    <recommendedName>
        <fullName evidence="3">Tryptophan--tRNA ligase</fullName>
    </recommendedName>
</protein>
<gene>
    <name evidence="1" type="ORF">JOE69_000348</name>
</gene>
<dbReference type="Gene3D" id="3.40.50.620">
    <property type="entry name" value="HUPs"/>
    <property type="match status" value="1"/>
</dbReference>
<evidence type="ECO:0008006" key="3">
    <source>
        <dbReference type="Google" id="ProtNLM"/>
    </source>
</evidence>
<comment type="caution">
    <text evidence="1">The sequence shown here is derived from an EMBL/GenBank/DDBJ whole genome shotgun (WGS) entry which is preliminary data.</text>
</comment>
<organism evidence="1 2">
    <name type="scientific">Arthrobacter russicus</name>
    <dbReference type="NCBI Taxonomy" id="172040"/>
    <lineage>
        <taxon>Bacteria</taxon>
        <taxon>Bacillati</taxon>
        <taxon>Actinomycetota</taxon>
        <taxon>Actinomycetes</taxon>
        <taxon>Micrococcales</taxon>
        <taxon>Micrococcaceae</taxon>
        <taxon>Arthrobacter</taxon>
    </lineage>
</organism>
<name>A0ABU1J6T6_9MICC</name>
<evidence type="ECO:0000313" key="2">
    <source>
        <dbReference type="Proteomes" id="UP001185069"/>
    </source>
</evidence>
<dbReference type="Gene3D" id="1.10.240.10">
    <property type="entry name" value="Tyrosyl-Transfer RNA Synthetase"/>
    <property type="match status" value="1"/>
</dbReference>
<sequence length="73" mass="7947">MLAEQIGDAGAGRLKQLATEAVNERFAPFRARRRLLAEDPGTVRQVLARGNAQANDQADCTLAQVRTAMGMDY</sequence>
<dbReference type="EMBL" id="JAVDQF010000001">
    <property type="protein sequence ID" value="MDR6268110.1"/>
    <property type="molecule type" value="Genomic_DNA"/>
</dbReference>
<reference evidence="1 2" key="1">
    <citation type="submission" date="2023-07" db="EMBL/GenBank/DDBJ databases">
        <title>Sequencing the genomes of 1000 actinobacteria strains.</title>
        <authorList>
            <person name="Klenk H.-P."/>
        </authorList>
    </citation>
    <scope>NUCLEOTIDE SEQUENCE [LARGE SCALE GENOMIC DNA]</scope>
    <source>
        <strain evidence="1 2">DSM 14555</strain>
    </source>
</reference>
<proteinExistence type="predicted"/>
<dbReference type="SUPFAM" id="SSF52374">
    <property type="entry name" value="Nucleotidylyl transferase"/>
    <property type="match status" value="1"/>
</dbReference>
<evidence type="ECO:0000313" key="1">
    <source>
        <dbReference type="EMBL" id="MDR6268110.1"/>
    </source>
</evidence>
<dbReference type="InterPro" id="IPR014729">
    <property type="entry name" value="Rossmann-like_a/b/a_fold"/>
</dbReference>
<keyword evidence="2" id="KW-1185">Reference proteome</keyword>
<accession>A0ABU1J6T6</accession>
<dbReference type="Proteomes" id="UP001185069">
    <property type="component" value="Unassembled WGS sequence"/>
</dbReference>